<keyword evidence="2" id="KW-1185">Reference proteome</keyword>
<sequence length="567" mass="63519">MPAVASEELSGLTAMAKREGSFSGWLQRVRRTGEYSDVTVRVSGEDFCLHMLPLLNESSYFRALPVPSAVHPRVVEIPSLPGGLEAFSMAADFCYLIKPTYSFHNVGPIRAVAELLGMNDLMDSTKKFLYTNVFGHWRSCVSFLQSYKRVHPPVDDYIVSRSLKVITSTCTKAFSDAKHVSAPIPLSAIQSGAWQPSPCQTLTEMLATVASLPDDHISQVIDTLVDAKVSLHIKCRQGRHVRAWLDYLIIDQCRTDRERSWVVLLLVKMLVTNAPQSRPWLELSSHYWCSLLERAAQLVKGADEIPRECLISVISVLEAKIGAGLHELDDYIQAFNFGPETLLSLVRHFMRNGNEGERDIEEVAAEIDECIWTFAENLSISADTFISIISAFPPSVRRSHDMLYTTLDNMLSKGTFSAEEKQNLWKLVDCSKLSSGVNEQAMNNPSFLCQPHVLESVLKRHSEELARTGDEDRQNMGHIMQKVIKASLKLLEENSRRSKEILELQKQYASLLGGKVCALRDSCENSPDLFKPQQHIGLHSVVRDEETCSNAPARHSTSTLNDLMLKV</sequence>
<evidence type="ECO:0000313" key="2">
    <source>
        <dbReference type="Proteomes" id="UP001162992"/>
    </source>
</evidence>
<proteinExistence type="predicted"/>
<accession>A0ACC2E6X1</accession>
<gene>
    <name evidence="1" type="ORF">O6H91_03G058100</name>
</gene>
<name>A0ACC2E6X1_DIPCM</name>
<dbReference type="Proteomes" id="UP001162992">
    <property type="component" value="Chromosome 3"/>
</dbReference>
<organism evidence="1 2">
    <name type="scientific">Diphasiastrum complanatum</name>
    <name type="common">Issler's clubmoss</name>
    <name type="synonym">Lycopodium complanatum</name>
    <dbReference type="NCBI Taxonomy" id="34168"/>
    <lineage>
        <taxon>Eukaryota</taxon>
        <taxon>Viridiplantae</taxon>
        <taxon>Streptophyta</taxon>
        <taxon>Embryophyta</taxon>
        <taxon>Tracheophyta</taxon>
        <taxon>Lycopodiopsida</taxon>
        <taxon>Lycopodiales</taxon>
        <taxon>Lycopodiaceae</taxon>
        <taxon>Lycopodioideae</taxon>
        <taxon>Diphasiastrum</taxon>
    </lineage>
</organism>
<comment type="caution">
    <text evidence="1">The sequence shown here is derived from an EMBL/GenBank/DDBJ whole genome shotgun (WGS) entry which is preliminary data.</text>
</comment>
<evidence type="ECO:0000313" key="1">
    <source>
        <dbReference type="EMBL" id="KAJ7562191.1"/>
    </source>
</evidence>
<reference evidence="2" key="1">
    <citation type="journal article" date="2024" name="Proc. Natl. Acad. Sci. U.S.A.">
        <title>Extraordinary preservation of gene collinearity over three hundred million years revealed in homosporous lycophytes.</title>
        <authorList>
            <person name="Li C."/>
            <person name="Wickell D."/>
            <person name="Kuo L.Y."/>
            <person name="Chen X."/>
            <person name="Nie B."/>
            <person name="Liao X."/>
            <person name="Peng D."/>
            <person name="Ji J."/>
            <person name="Jenkins J."/>
            <person name="Williams M."/>
            <person name="Shu S."/>
            <person name="Plott C."/>
            <person name="Barry K."/>
            <person name="Rajasekar S."/>
            <person name="Grimwood J."/>
            <person name="Han X."/>
            <person name="Sun S."/>
            <person name="Hou Z."/>
            <person name="He W."/>
            <person name="Dai G."/>
            <person name="Sun C."/>
            <person name="Schmutz J."/>
            <person name="Leebens-Mack J.H."/>
            <person name="Li F.W."/>
            <person name="Wang L."/>
        </authorList>
    </citation>
    <scope>NUCLEOTIDE SEQUENCE [LARGE SCALE GENOMIC DNA]</scope>
    <source>
        <strain evidence="2">cv. PW_Plant_1</strain>
    </source>
</reference>
<protein>
    <submittedName>
        <fullName evidence="1">Uncharacterized protein</fullName>
    </submittedName>
</protein>
<dbReference type="EMBL" id="CM055094">
    <property type="protein sequence ID" value="KAJ7562191.1"/>
    <property type="molecule type" value="Genomic_DNA"/>
</dbReference>